<feature type="compositionally biased region" description="Polar residues" evidence="7">
    <location>
        <begin position="9"/>
        <end position="26"/>
    </location>
</feature>
<keyword evidence="6" id="KW-0808">Transferase</keyword>
<dbReference type="GO" id="GO:0005524">
    <property type="term" value="F:ATP binding"/>
    <property type="evidence" value="ECO:0007669"/>
    <property type="project" value="UniProtKB-UniRule"/>
</dbReference>
<dbReference type="UniPathway" id="UPA00344"/>
<evidence type="ECO:0000313" key="10">
    <source>
        <dbReference type="Proteomes" id="UP000218209"/>
    </source>
</evidence>
<dbReference type="Gene3D" id="2.40.340.10">
    <property type="entry name" value="MoeA, C-terminal, domain IV"/>
    <property type="match status" value="1"/>
</dbReference>
<dbReference type="SUPFAM" id="SSF63882">
    <property type="entry name" value="MoeA N-terminal region -like"/>
    <property type="match status" value="1"/>
</dbReference>
<protein>
    <recommendedName>
        <fullName evidence="4">molybdopterin adenylyltransferase</fullName>
        <ecNumber evidence="4">2.7.7.75</ecNumber>
    </recommendedName>
</protein>
<dbReference type="Gene3D" id="2.170.190.11">
    <property type="entry name" value="Molybdopterin biosynthesis moea protein, domain 3"/>
    <property type="match status" value="1"/>
</dbReference>
<comment type="catalytic activity">
    <reaction evidence="6">
        <text>adenylyl-molybdopterin + molybdate = Mo-molybdopterin + AMP + H(+)</text>
        <dbReference type="Rhea" id="RHEA:35047"/>
        <dbReference type="ChEBI" id="CHEBI:15378"/>
        <dbReference type="ChEBI" id="CHEBI:36264"/>
        <dbReference type="ChEBI" id="CHEBI:62727"/>
        <dbReference type="ChEBI" id="CHEBI:71302"/>
        <dbReference type="ChEBI" id="CHEBI:456215"/>
    </reaction>
</comment>
<feature type="region of interest" description="Disordered" evidence="7">
    <location>
        <begin position="401"/>
        <end position="421"/>
    </location>
</feature>
<dbReference type="Gene3D" id="3.40.980.10">
    <property type="entry name" value="MoaB/Mog-like domain"/>
    <property type="match status" value="1"/>
</dbReference>
<comment type="pathway">
    <text evidence="1 6">Cofactor biosynthesis; molybdopterin biosynthesis.</text>
</comment>
<comment type="catalytic activity">
    <reaction evidence="6">
        <text>molybdopterin + ATP + H(+) = adenylyl-molybdopterin + diphosphate</text>
        <dbReference type="Rhea" id="RHEA:31331"/>
        <dbReference type="ChEBI" id="CHEBI:15378"/>
        <dbReference type="ChEBI" id="CHEBI:30616"/>
        <dbReference type="ChEBI" id="CHEBI:33019"/>
        <dbReference type="ChEBI" id="CHEBI:58698"/>
        <dbReference type="ChEBI" id="CHEBI:62727"/>
    </reaction>
</comment>
<dbReference type="Gene3D" id="3.90.105.10">
    <property type="entry name" value="Molybdopterin biosynthesis moea protein, domain 2"/>
    <property type="match status" value="1"/>
</dbReference>
<comment type="function">
    <text evidence="6">Catalyzes two steps in the biosynthesis of the molybdenum cofactor. In the first step, molybdopterin is adenylated. Subsequently, molybdate is inserted into adenylated molybdopterin and AMP is released.</text>
</comment>
<evidence type="ECO:0000256" key="5">
    <source>
        <dbReference type="ARBA" id="ARBA00023150"/>
    </source>
</evidence>
<dbReference type="Proteomes" id="UP000218209">
    <property type="component" value="Unassembled WGS sequence"/>
</dbReference>
<dbReference type="InterPro" id="IPR005110">
    <property type="entry name" value="MoeA_linker/N"/>
</dbReference>
<name>A0A1X6PIT4_PORUM</name>
<feature type="region of interest" description="Disordered" evidence="7">
    <location>
        <begin position="529"/>
        <end position="551"/>
    </location>
</feature>
<organism evidence="9 10">
    <name type="scientific">Porphyra umbilicalis</name>
    <name type="common">Purple laver</name>
    <name type="synonym">Red alga</name>
    <dbReference type="NCBI Taxonomy" id="2786"/>
    <lineage>
        <taxon>Eukaryota</taxon>
        <taxon>Rhodophyta</taxon>
        <taxon>Bangiophyceae</taxon>
        <taxon>Bangiales</taxon>
        <taxon>Bangiaceae</taxon>
        <taxon>Porphyra</taxon>
    </lineage>
</organism>
<dbReference type="InterPro" id="IPR036688">
    <property type="entry name" value="MoeA_C_domain_IV_sf"/>
</dbReference>
<dbReference type="Pfam" id="PF03453">
    <property type="entry name" value="MoeA_N"/>
    <property type="match status" value="1"/>
</dbReference>
<accession>A0A1X6PIT4</accession>
<dbReference type="InterPro" id="IPR005111">
    <property type="entry name" value="MoeA_C_domain_IV"/>
</dbReference>
<evidence type="ECO:0000256" key="3">
    <source>
        <dbReference type="ARBA" id="ARBA00008339"/>
    </source>
</evidence>
<dbReference type="GO" id="GO:0005829">
    <property type="term" value="C:cytosol"/>
    <property type="evidence" value="ECO:0007669"/>
    <property type="project" value="TreeGrafter"/>
</dbReference>
<dbReference type="InterPro" id="IPR036425">
    <property type="entry name" value="MoaB/Mog-like_dom_sf"/>
</dbReference>
<dbReference type="PANTHER" id="PTHR10192:SF5">
    <property type="entry name" value="GEPHYRIN"/>
    <property type="match status" value="1"/>
</dbReference>
<proteinExistence type="inferred from homology"/>
<comment type="similarity">
    <text evidence="3">In the C-terminal section; belongs to the MoeA family.</text>
</comment>
<comment type="similarity">
    <text evidence="2">In the N-terminal section; belongs to the MoaB/Mog family.</text>
</comment>
<dbReference type="SMART" id="SM00852">
    <property type="entry name" value="MoCF_biosynth"/>
    <property type="match status" value="1"/>
</dbReference>
<keyword evidence="5 6" id="KW-0501">Molybdenum cofactor biosynthesis</keyword>
<dbReference type="InterPro" id="IPR001453">
    <property type="entry name" value="MoaB/Mog_dom"/>
</dbReference>
<evidence type="ECO:0000259" key="8">
    <source>
        <dbReference type="SMART" id="SM00852"/>
    </source>
</evidence>
<keyword evidence="6" id="KW-0500">Molybdenum</keyword>
<dbReference type="EMBL" id="KV918771">
    <property type="protein sequence ID" value="OSX80608.1"/>
    <property type="molecule type" value="Genomic_DNA"/>
</dbReference>
<gene>
    <name evidence="9" type="ORF">BU14_0048s0023</name>
</gene>
<dbReference type="GO" id="GO:0046872">
    <property type="term" value="F:metal ion binding"/>
    <property type="evidence" value="ECO:0007669"/>
    <property type="project" value="UniProtKB-UniRule"/>
</dbReference>
<dbReference type="SUPFAM" id="SSF53218">
    <property type="entry name" value="Molybdenum cofactor biosynthesis proteins"/>
    <property type="match status" value="1"/>
</dbReference>
<feature type="domain" description="MoaB/Mog" evidence="8">
    <location>
        <begin position="394"/>
        <end position="578"/>
    </location>
</feature>
<dbReference type="Pfam" id="PF03454">
    <property type="entry name" value="MoeA_C"/>
    <property type="match status" value="1"/>
</dbReference>
<dbReference type="GO" id="GO:0061599">
    <property type="term" value="F:molybdopterin molybdotransferase activity"/>
    <property type="evidence" value="ECO:0007669"/>
    <property type="project" value="UniProtKB-UniRule"/>
</dbReference>
<feature type="region of interest" description="Disordered" evidence="7">
    <location>
        <begin position="1"/>
        <end position="44"/>
    </location>
</feature>
<dbReference type="CDD" id="cd00887">
    <property type="entry name" value="MoeA"/>
    <property type="match status" value="1"/>
</dbReference>
<comment type="cofactor">
    <cofactor evidence="6">
        <name>Mg(2+)</name>
        <dbReference type="ChEBI" id="CHEBI:18420"/>
    </cofactor>
</comment>
<dbReference type="OrthoDB" id="4349954at2759"/>
<evidence type="ECO:0000256" key="6">
    <source>
        <dbReference type="RuleBase" id="RU365090"/>
    </source>
</evidence>
<comment type="similarity">
    <text evidence="6">Belongs to the MoeA family.</text>
</comment>
<keyword evidence="6" id="KW-0479">Metal-binding</keyword>
<dbReference type="EC" id="2.7.7.75" evidence="4"/>
<dbReference type="InterPro" id="IPR038987">
    <property type="entry name" value="MoeA-like"/>
</dbReference>
<dbReference type="AlphaFoldDB" id="A0A1X6PIT4"/>
<dbReference type="InterPro" id="IPR036135">
    <property type="entry name" value="MoeA_linker/N_sf"/>
</dbReference>
<dbReference type="SUPFAM" id="SSF63867">
    <property type="entry name" value="MoeA C-terminal domain-like"/>
    <property type="match status" value="1"/>
</dbReference>
<feature type="compositionally biased region" description="Gly residues" evidence="7">
    <location>
        <begin position="405"/>
        <end position="417"/>
    </location>
</feature>
<evidence type="ECO:0000256" key="2">
    <source>
        <dbReference type="ARBA" id="ARBA00007589"/>
    </source>
</evidence>
<dbReference type="GO" id="GO:0061598">
    <property type="term" value="F:molybdopterin adenylyltransferase activity"/>
    <property type="evidence" value="ECO:0007669"/>
    <property type="project" value="UniProtKB-UniRule"/>
</dbReference>
<keyword evidence="6" id="KW-0460">Magnesium</keyword>
<dbReference type="GO" id="GO:0006777">
    <property type="term" value="P:Mo-molybdopterin cofactor biosynthetic process"/>
    <property type="evidence" value="ECO:0007669"/>
    <property type="project" value="UniProtKB-UniRule"/>
</dbReference>
<evidence type="ECO:0000313" key="9">
    <source>
        <dbReference type="EMBL" id="OSX80608.1"/>
    </source>
</evidence>
<sequence>MHHRERSNQQRVTRNLVSNQRSQKQSLHSHDSTRPHRARTRARMDSIRASHSHAIAAAAPAGVQPANTSVGDAFVSSSKWAHYSRSPKNPALNQLQKRAKSASTTPQKPIWNYFATVGVRDLSENGCRSNVKWLGASANQRAESREEIDNVIRTLQKCLWVCLLAARETLQEICTRMRVRVTNNTGSNEERDSQVTDCSLPPPVVSLEALGRLRSALAPLPPVRLPLAAALHHTLVKPIVAGAPQPPFAASTRDGYAVATADGPGTWPVVARLAAGAAGPPPPLDRGTVAYITTGAAVPAGADAVVMVEDVDFVFGADDDAAAAAAAAGGAGRGGRRAGGTPLAPGTHIRPVGSDVAAGEVLVPVGARLTPAAIGVAAAAGVTAVTVTRMPVVGVLSTGNELTDAGGGGGGGGGGVGADDSPPPPAAAVLDANRPTLLASLAAVTPACSSAAAPAATAAGSGGVIDYGIVRDEADAVAAAVATARDAVDVLITSGGVSMGDADHVKPALAAAGTILWGRVAIKPGKPLTAATLGRRGGPRPSSPADDGRPTQVAVGLPGNPASAFVGFHLVVRSAIDVLSGGDGAGLPRVDVTVGSGAGRGVARDRGRLELVRATVAWRDGGYVVVDGGGGQQSSRLTSAVAANALLLVEPGEGVVGVGERLPAYLL</sequence>
<dbReference type="Pfam" id="PF00994">
    <property type="entry name" value="MoCF_biosynth"/>
    <property type="match status" value="1"/>
</dbReference>
<feature type="region of interest" description="Disordered" evidence="7">
    <location>
        <begin position="328"/>
        <end position="351"/>
    </location>
</feature>
<dbReference type="PANTHER" id="PTHR10192">
    <property type="entry name" value="MOLYBDOPTERIN BIOSYNTHESIS PROTEIN"/>
    <property type="match status" value="1"/>
</dbReference>
<evidence type="ECO:0000256" key="7">
    <source>
        <dbReference type="SAM" id="MobiDB-lite"/>
    </source>
</evidence>
<evidence type="ECO:0000256" key="1">
    <source>
        <dbReference type="ARBA" id="ARBA00005046"/>
    </source>
</evidence>
<evidence type="ECO:0000256" key="4">
    <source>
        <dbReference type="ARBA" id="ARBA00012509"/>
    </source>
</evidence>
<reference evidence="9 10" key="1">
    <citation type="submission" date="2017-03" db="EMBL/GenBank/DDBJ databases">
        <title>WGS assembly of Porphyra umbilicalis.</title>
        <authorList>
            <person name="Brawley S.H."/>
            <person name="Blouin N.A."/>
            <person name="Ficko-Blean E."/>
            <person name="Wheeler G.L."/>
            <person name="Lohr M."/>
            <person name="Goodson H.V."/>
            <person name="Jenkins J.W."/>
            <person name="Blaby-Haas C.E."/>
            <person name="Helliwell K.E."/>
            <person name="Chan C."/>
            <person name="Marriage T."/>
            <person name="Bhattacharya D."/>
            <person name="Klein A.S."/>
            <person name="Badis Y."/>
            <person name="Brodie J."/>
            <person name="Cao Y."/>
            <person name="Collen J."/>
            <person name="Dittami S.M."/>
            <person name="Gachon C.M."/>
            <person name="Green B.R."/>
            <person name="Karpowicz S."/>
            <person name="Kim J.W."/>
            <person name="Kudahl U."/>
            <person name="Lin S."/>
            <person name="Michel G."/>
            <person name="Mittag M."/>
            <person name="Olson B.J."/>
            <person name="Pangilinan J."/>
            <person name="Peng Y."/>
            <person name="Qiu H."/>
            <person name="Shu S."/>
            <person name="Singer J.T."/>
            <person name="Smith A.G."/>
            <person name="Sprecher B.N."/>
            <person name="Wagner V."/>
            <person name="Wang W."/>
            <person name="Wang Z.-Y."/>
            <person name="Yan J."/>
            <person name="Yarish C."/>
            <person name="Zoeuner-Riek S."/>
            <person name="Zhuang Y."/>
            <person name="Zou Y."/>
            <person name="Lindquist E.A."/>
            <person name="Grimwood J."/>
            <person name="Barry K."/>
            <person name="Rokhsar D.S."/>
            <person name="Schmutz J."/>
            <person name="Stiller J.W."/>
            <person name="Grossman A.R."/>
            <person name="Prochnik S.E."/>
        </authorList>
    </citation>
    <scope>NUCLEOTIDE SEQUENCE [LARGE SCALE GENOMIC DNA]</scope>
    <source>
        <strain evidence="9">4086291</strain>
    </source>
</reference>
<keyword evidence="10" id="KW-1185">Reference proteome</keyword>